<dbReference type="EMBL" id="KN733196">
    <property type="protein sequence ID" value="KIH58366.1"/>
    <property type="molecule type" value="Genomic_DNA"/>
</dbReference>
<protein>
    <submittedName>
        <fullName evidence="1">Uncharacterized protein</fullName>
    </submittedName>
</protein>
<accession>A0A0C2GN34</accession>
<dbReference type="OrthoDB" id="5871362at2759"/>
<organism evidence="1 2">
    <name type="scientific">Ancylostoma duodenale</name>
    <dbReference type="NCBI Taxonomy" id="51022"/>
    <lineage>
        <taxon>Eukaryota</taxon>
        <taxon>Metazoa</taxon>
        <taxon>Ecdysozoa</taxon>
        <taxon>Nematoda</taxon>
        <taxon>Chromadorea</taxon>
        <taxon>Rhabditida</taxon>
        <taxon>Rhabditina</taxon>
        <taxon>Rhabditomorpha</taxon>
        <taxon>Strongyloidea</taxon>
        <taxon>Ancylostomatidae</taxon>
        <taxon>Ancylostomatinae</taxon>
        <taxon>Ancylostoma</taxon>
    </lineage>
</organism>
<keyword evidence="2" id="KW-1185">Reference proteome</keyword>
<gene>
    <name evidence="1" type="ORF">ANCDUO_11428</name>
</gene>
<evidence type="ECO:0000313" key="2">
    <source>
        <dbReference type="Proteomes" id="UP000054047"/>
    </source>
</evidence>
<name>A0A0C2GN34_9BILA</name>
<sequence>MCTAPLMRTWVALRATWPHLAEVRFAQDHLGYICSPQNIQRFMGHYDCIMEQEALGKGNCRRHIMGEAIPGKDEKYAVSSLYTTVTYSSDKE</sequence>
<evidence type="ECO:0000313" key="1">
    <source>
        <dbReference type="EMBL" id="KIH58366.1"/>
    </source>
</evidence>
<proteinExistence type="predicted"/>
<dbReference type="Proteomes" id="UP000054047">
    <property type="component" value="Unassembled WGS sequence"/>
</dbReference>
<dbReference type="AlphaFoldDB" id="A0A0C2GN34"/>
<reference evidence="1 2" key="1">
    <citation type="submission" date="2013-12" db="EMBL/GenBank/DDBJ databases">
        <title>Draft genome of the parsitic nematode Ancylostoma duodenale.</title>
        <authorList>
            <person name="Mitreva M."/>
        </authorList>
    </citation>
    <scope>NUCLEOTIDE SEQUENCE [LARGE SCALE GENOMIC DNA]</scope>
    <source>
        <strain evidence="1 2">Zhejiang</strain>
    </source>
</reference>